<dbReference type="OrthoDB" id="10455641at2759"/>
<evidence type="ECO:0000313" key="3">
    <source>
        <dbReference type="Proteomes" id="UP000605846"/>
    </source>
</evidence>
<proteinExistence type="predicted"/>
<organism evidence="2 3">
    <name type="scientific">Apophysomyces ossiformis</name>
    <dbReference type="NCBI Taxonomy" id="679940"/>
    <lineage>
        <taxon>Eukaryota</taxon>
        <taxon>Fungi</taxon>
        <taxon>Fungi incertae sedis</taxon>
        <taxon>Mucoromycota</taxon>
        <taxon>Mucoromycotina</taxon>
        <taxon>Mucoromycetes</taxon>
        <taxon>Mucorales</taxon>
        <taxon>Mucorineae</taxon>
        <taxon>Mucoraceae</taxon>
        <taxon>Apophysomyces</taxon>
    </lineage>
</organism>
<dbReference type="PANTHER" id="PTHR14778:SF2">
    <property type="entry name" value="KINETOCHORE-ASSOCIATED PROTEIN DSN1 HOMOLOG"/>
    <property type="match status" value="1"/>
</dbReference>
<comment type="caution">
    <text evidence="2">The sequence shown here is derived from an EMBL/GenBank/DDBJ whole genome shotgun (WGS) entry which is preliminary data.</text>
</comment>
<dbReference type="GO" id="GO:0007059">
    <property type="term" value="P:chromosome segregation"/>
    <property type="evidence" value="ECO:0007669"/>
    <property type="project" value="InterPro"/>
</dbReference>
<dbReference type="InterPro" id="IPR013218">
    <property type="entry name" value="Dsn1/Mis13"/>
</dbReference>
<evidence type="ECO:0000313" key="2">
    <source>
        <dbReference type="EMBL" id="KAF7726729.1"/>
    </source>
</evidence>
<evidence type="ECO:0000256" key="1">
    <source>
        <dbReference type="SAM" id="Coils"/>
    </source>
</evidence>
<dbReference type="Pfam" id="PF08202">
    <property type="entry name" value="MIS13"/>
    <property type="match status" value="1"/>
</dbReference>
<keyword evidence="1" id="KW-0175">Coiled coil</keyword>
<dbReference type="GO" id="GO:0000444">
    <property type="term" value="C:MIS12/MIND type complex"/>
    <property type="evidence" value="ECO:0007669"/>
    <property type="project" value="InterPro"/>
</dbReference>
<accession>A0A8H7BNJ2</accession>
<dbReference type="EMBL" id="JABAYA010000073">
    <property type="protein sequence ID" value="KAF7726729.1"/>
    <property type="molecule type" value="Genomic_DNA"/>
</dbReference>
<protein>
    <submittedName>
        <fullName evidence="2">Uncharacterized protein</fullName>
    </submittedName>
</protein>
<sequence>MLKLLYADCDPPSTPPRRYREHVGHDVPFDTLARQLLVWCAKSHMIKSRARSIGKSDADMLERNIAHNIQKKAIQRLLSEEFDIYLFQALAGGASSKFGRKPNPVNEKNRQRLAKYNDIIEEMDREKQQWKQASSDVFQYHAATFDSAPNFSEDGDQLELSEQELACLDDQERAFLQHLTKERPQSRTHELAKDIDKDITALRQVLNTVNQFRHLSGSVADRILAKIADQTDWKSQFMQTRSVIQGFPTGNPNVFEDMLHILSICKNRKDASSTSNAS</sequence>
<dbReference type="Proteomes" id="UP000605846">
    <property type="component" value="Unassembled WGS sequence"/>
</dbReference>
<reference evidence="2" key="1">
    <citation type="submission" date="2020-01" db="EMBL/GenBank/DDBJ databases">
        <title>Genome Sequencing of Three Apophysomyces-Like Fungal Strains Confirms a Novel Fungal Genus in the Mucoromycota with divergent Burkholderia-like Endosymbiotic Bacteria.</title>
        <authorList>
            <person name="Stajich J.E."/>
            <person name="Macias A.M."/>
            <person name="Carter-House D."/>
            <person name="Lovett B."/>
            <person name="Kasson L.R."/>
            <person name="Berry K."/>
            <person name="Grigoriev I."/>
            <person name="Chang Y."/>
            <person name="Spatafora J."/>
            <person name="Kasson M.T."/>
        </authorList>
    </citation>
    <scope>NUCLEOTIDE SEQUENCE</scope>
    <source>
        <strain evidence="2">NRRL A-21654</strain>
    </source>
</reference>
<keyword evidence="3" id="KW-1185">Reference proteome</keyword>
<gene>
    <name evidence="2" type="ORF">EC973_008503</name>
</gene>
<dbReference type="PANTHER" id="PTHR14778">
    <property type="entry name" value="KINETOCHORE-ASSOCIATED PROTEIN DSN1 HOMOLOG"/>
    <property type="match status" value="1"/>
</dbReference>
<dbReference type="AlphaFoldDB" id="A0A8H7BNJ2"/>
<dbReference type="GO" id="GO:0051301">
    <property type="term" value="P:cell division"/>
    <property type="evidence" value="ECO:0007669"/>
    <property type="project" value="InterPro"/>
</dbReference>
<feature type="coiled-coil region" evidence="1">
    <location>
        <begin position="106"/>
        <end position="133"/>
    </location>
</feature>
<name>A0A8H7BNJ2_9FUNG</name>